<dbReference type="EMBL" id="KV722459">
    <property type="protein sequence ID" value="OCH88198.1"/>
    <property type="molecule type" value="Genomic_DNA"/>
</dbReference>
<evidence type="ECO:0000313" key="2">
    <source>
        <dbReference type="EMBL" id="OCH88198.1"/>
    </source>
</evidence>
<dbReference type="AlphaFoldDB" id="A0A8E2DMM3"/>
<evidence type="ECO:0000313" key="3">
    <source>
        <dbReference type="Proteomes" id="UP000250043"/>
    </source>
</evidence>
<keyword evidence="3" id="KW-1185">Reference proteome</keyword>
<proteinExistence type="predicted"/>
<feature type="region of interest" description="Disordered" evidence="1">
    <location>
        <begin position="1"/>
        <end position="56"/>
    </location>
</feature>
<reference evidence="2 3" key="1">
    <citation type="submission" date="2016-07" db="EMBL/GenBank/DDBJ databases">
        <title>Draft genome of the white-rot fungus Obba rivulosa 3A-2.</title>
        <authorList>
            <consortium name="DOE Joint Genome Institute"/>
            <person name="Miettinen O."/>
            <person name="Riley R."/>
            <person name="Acob R."/>
            <person name="Barry K."/>
            <person name="Cullen D."/>
            <person name="De Vries R."/>
            <person name="Hainaut M."/>
            <person name="Hatakka A."/>
            <person name="Henrissat B."/>
            <person name="Hilden K."/>
            <person name="Kuo R."/>
            <person name="Labutti K."/>
            <person name="Lipzen A."/>
            <person name="Makela M.R."/>
            <person name="Sandor L."/>
            <person name="Spatafora J.W."/>
            <person name="Grigoriev I.V."/>
            <person name="Hibbett D.S."/>
        </authorList>
    </citation>
    <scope>NUCLEOTIDE SEQUENCE [LARGE SCALE GENOMIC DNA]</scope>
    <source>
        <strain evidence="2 3">3A-2</strain>
    </source>
</reference>
<feature type="compositionally biased region" description="Basic and acidic residues" evidence="1">
    <location>
        <begin position="1"/>
        <end position="20"/>
    </location>
</feature>
<protein>
    <submittedName>
        <fullName evidence="2">Uncharacterized protein</fullName>
    </submittedName>
</protein>
<name>A0A8E2DMM3_9APHY</name>
<dbReference type="Proteomes" id="UP000250043">
    <property type="component" value="Unassembled WGS sequence"/>
</dbReference>
<organism evidence="2 3">
    <name type="scientific">Obba rivulosa</name>
    <dbReference type="NCBI Taxonomy" id="1052685"/>
    <lineage>
        <taxon>Eukaryota</taxon>
        <taxon>Fungi</taxon>
        <taxon>Dikarya</taxon>
        <taxon>Basidiomycota</taxon>
        <taxon>Agaricomycotina</taxon>
        <taxon>Agaricomycetes</taxon>
        <taxon>Polyporales</taxon>
        <taxon>Gelatoporiaceae</taxon>
        <taxon>Obba</taxon>
    </lineage>
</organism>
<feature type="compositionally biased region" description="Polar residues" evidence="1">
    <location>
        <begin position="21"/>
        <end position="42"/>
    </location>
</feature>
<evidence type="ECO:0000256" key="1">
    <source>
        <dbReference type="SAM" id="MobiDB-lite"/>
    </source>
</evidence>
<sequence>MVQAPHRDAQIEMRVHDSRHTVTPANSPATGTSPFGPSLSRTSRAHHPGHDRSGRPFDRIRQLLRRTFPRPLHVFKFAILPDGRTHQHVCLARSPTILTDLFPPRVIRRGLPSRSTICTPPSHLFTASESVRACQSPANGHVPACESDGCMRTLQWISAAPYRGEASARTPGLRGVSIRRAPPDSAAAGPRTHALHMHVPIAAEQRAKSTRIRLRYR</sequence>
<gene>
    <name evidence="2" type="ORF">OBBRIDRAFT_889280</name>
</gene>
<accession>A0A8E2DMM3</accession>